<comment type="similarity">
    <text evidence="1">Belongs to the universal stress protein A family.</text>
</comment>
<protein>
    <submittedName>
        <fullName evidence="3">Universal stress protein</fullName>
    </submittedName>
</protein>
<accession>A0ABN2TI52</accession>
<comment type="caution">
    <text evidence="3">The sequence shown here is derived from an EMBL/GenBank/DDBJ whole genome shotgun (WGS) entry which is preliminary data.</text>
</comment>
<sequence>MQTTVVVGYDQTPSSERALATAADQAVRCGSALAVVHAYRPPGADGPGEPSVVAAYRKAAEELAESGADRVRSSHPDLTVHAAAVVGSPAKVLAASAHGAELLVVGNRGRGGFPAMQLGSTSMRVLAEACCPVLVVRGGEHARRDRIVAAVDIDGPCDTVLRLAFEEALRRGSALTVIHVWDEPWVVSYDEEQGDGLADDVAAILANRDERLEAHLLEWRRRYPDVRVFRQMATGSAASILVEAAEHADLIVAGARRHGDGEHGLRIGPVGHTLLRHADCPVLVVPID</sequence>
<dbReference type="PANTHER" id="PTHR46268:SF6">
    <property type="entry name" value="UNIVERSAL STRESS PROTEIN UP12"/>
    <property type="match status" value="1"/>
</dbReference>
<dbReference type="PRINTS" id="PR01438">
    <property type="entry name" value="UNVRSLSTRESS"/>
</dbReference>
<dbReference type="InterPro" id="IPR006016">
    <property type="entry name" value="UspA"/>
</dbReference>
<feature type="domain" description="UspA" evidence="2">
    <location>
        <begin position="3"/>
        <end position="137"/>
    </location>
</feature>
<dbReference type="Pfam" id="PF00582">
    <property type="entry name" value="Usp"/>
    <property type="match status" value="2"/>
</dbReference>
<dbReference type="InterPro" id="IPR014729">
    <property type="entry name" value="Rossmann-like_a/b/a_fold"/>
</dbReference>
<dbReference type="InterPro" id="IPR006015">
    <property type="entry name" value="Universal_stress_UspA"/>
</dbReference>
<evidence type="ECO:0000256" key="1">
    <source>
        <dbReference type="ARBA" id="ARBA00008791"/>
    </source>
</evidence>
<reference evidence="3 4" key="1">
    <citation type="journal article" date="2019" name="Int. J. Syst. Evol. Microbiol.">
        <title>The Global Catalogue of Microorganisms (GCM) 10K type strain sequencing project: providing services to taxonomists for standard genome sequencing and annotation.</title>
        <authorList>
            <consortium name="The Broad Institute Genomics Platform"/>
            <consortium name="The Broad Institute Genome Sequencing Center for Infectious Disease"/>
            <person name="Wu L."/>
            <person name="Ma J."/>
        </authorList>
    </citation>
    <scope>NUCLEOTIDE SEQUENCE [LARGE SCALE GENOMIC DNA]</scope>
    <source>
        <strain evidence="3 4">JCM 16013</strain>
    </source>
</reference>
<organism evidence="3 4">
    <name type="scientific">Catenulispora subtropica</name>
    <dbReference type="NCBI Taxonomy" id="450798"/>
    <lineage>
        <taxon>Bacteria</taxon>
        <taxon>Bacillati</taxon>
        <taxon>Actinomycetota</taxon>
        <taxon>Actinomycetes</taxon>
        <taxon>Catenulisporales</taxon>
        <taxon>Catenulisporaceae</taxon>
        <taxon>Catenulispora</taxon>
    </lineage>
</organism>
<dbReference type="Proteomes" id="UP001499854">
    <property type="component" value="Unassembled WGS sequence"/>
</dbReference>
<dbReference type="SUPFAM" id="SSF52402">
    <property type="entry name" value="Adenine nucleotide alpha hydrolases-like"/>
    <property type="match status" value="2"/>
</dbReference>
<keyword evidence="4" id="KW-1185">Reference proteome</keyword>
<proteinExistence type="inferred from homology"/>
<evidence type="ECO:0000259" key="2">
    <source>
        <dbReference type="Pfam" id="PF00582"/>
    </source>
</evidence>
<feature type="domain" description="UspA" evidence="2">
    <location>
        <begin position="145"/>
        <end position="286"/>
    </location>
</feature>
<evidence type="ECO:0000313" key="4">
    <source>
        <dbReference type="Proteomes" id="UP001499854"/>
    </source>
</evidence>
<gene>
    <name evidence="3" type="ORF">GCM10009838_88710</name>
</gene>
<dbReference type="Gene3D" id="3.40.50.620">
    <property type="entry name" value="HUPs"/>
    <property type="match status" value="2"/>
</dbReference>
<dbReference type="EMBL" id="BAAAQM010000112">
    <property type="protein sequence ID" value="GAA2008793.1"/>
    <property type="molecule type" value="Genomic_DNA"/>
</dbReference>
<dbReference type="RefSeq" id="WP_344663285.1">
    <property type="nucleotide sequence ID" value="NZ_BAAAQM010000112.1"/>
</dbReference>
<evidence type="ECO:0000313" key="3">
    <source>
        <dbReference type="EMBL" id="GAA2008793.1"/>
    </source>
</evidence>
<dbReference type="PANTHER" id="PTHR46268">
    <property type="entry name" value="STRESS RESPONSE PROTEIN NHAX"/>
    <property type="match status" value="1"/>
</dbReference>
<name>A0ABN2TI52_9ACTN</name>